<dbReference type="PRINTS" id="PR01047">
    <property type="entry name" value="TRNASYNTHTHR"/>
</dbReference>
<dbReference type="Pfam" id="PF03129">
    <property type="entry name" value="HGTP_anticodon"/>
    <property type="match status" value="1"/>
</dbReference>
<dbReference type="InterPro" id="IPR033728">
    <property type="entry name" value="ThrRS_core"/>
</dbReference>
<dbReference type="FunFam" id="3.40.50.800:FF:000001">
    <property type="entry name" value="Threonine--tRNA ligase"/>
    <property type="match status" value="1"/>
</dbReference>
<feature type="domain" description="Aminoacyl-transfer RNA synthetases class-II family profile" evidence="15">
    <location>
        <begin position="137"/>
        <end position="445"/>
    </location>
</feature>
<dbReference type="Gene3D" id="3.40.50.800">
    <property type="entry name" value="Anticodon-binding domain"/>
    <property type="match status" value="1"/>
</dbReference>
<dbReference type="PANTHER" id="PTHR11451:SF44">
    <property type="entry name" value="THREONINE--TRNA LIGASE, CHLOROPLASTIC_MITOCHONDRIAL 2"/>
    <property type="match status" value="1"/>
</dbReference>
<evidence type="ECO:0000256" key="8">
    <source>
        <dbReference type="ARBA" id="ARBA00022833"/>
    </source>
</evidence>
<dbReference type="EC" id="6.1.1.3" evidence="3"/>
<dbReference type="Pfam" id="PF00587">
    <property type="entry name" value="tRNA-synt_2b"/>
    <property type="match status" value="1"/>
</dbReference>
<dbReference type="FunFam" id="3.30.930.10:FF:000019">
    <property type="entry name" value="Threonine--tRNA ligase"/>
    <property type="match status" value="1"/>
</dbReference>
<evidence type="ECO:0000256" key="4">
    <source>
        <dbReference type="ARBA" id="ARBA00022490"/>
    </source>
</evidence>
<dbReference type="NCBIfam" id="TIGR00418">
    <property type="entry name" value="thrS"/>
    <property type="match status" value="1"/>
</dbReference>
<keyword evidence="8" id="KW-0862">Zinc</keyword>
<accession>A0A9P9Z322</accession>
<dbReference type="Gene3D" id="3.30.54.20">
    <property type="match status" value="1"/>
</dbReference>
<dbReference type="InterPro" id="IPR006195">
    <property type="entry name" value="aa-tRNA-synth_II"/>
</dbReference>
<evidence type="ECO:0000313" key="17">
    <source>
        <dbReference type="Proteomes" id="UP001151287"/>
    </source>
</evidence>
<dbReference type="GO" id="GO:0004829">
    <property type="term" value="F:threonine-tRNA ligase activity"/>
    <property type="evidence" value="ECO:0007669"/>
    <property type="project" value="UniProtKB-EC"/>
</dbReference>
<keyword evidence="6" id="KW-0479">Metal-binding</keyword>
<keyword evidence="10" id="KW-0694">RNA-binding</keyword>
<dbReference type="HAMAP" id="MF_00184">
    <property type="entry name" value="Thr_tRNA_synth"/>
    <property type="match status" value="1"/>
</dbReference>
<gene>
    <name evidence="16" type="ORF">LUZ63_023332</name>
</gene>
<evidence type="ECO:0000256" key="9">
    <source>
        <dbReference type="ARBA" id="ARBA00022840"/>
    </source>
</evidence>
<dbReference type="InterPro" id="IPR018163">
    <property type="entry name" value="Thr/Ala-tRNA-synth_IIc_edit"/>
</dbReference>
<keyword evidence="12" id="KW-0030">Aminoacyl-tRNA synthetase</keyword>
<comment type="caution">
    <text evidence="16">The sequence shown here is derived from an EMBL/GenBank/DDBJ whole genome shotgun (WGS) entry which is preliminary data.</text>
</comment>
<dbReference type="GO" id="GO:0005524">
    <property type="term" value="F:ATP binding"/>
    <property type="evidence" value="ECO:0007669"/>
    <property type="project" value="UniProtKB-KW"/>
</dbReference>
<dbReference type="InterPro" id="IPR036621">
    <property type="entry name" value="Anticodon-bd_dom_sf"/>
</dbReference>
<keyword evidence="17" id="KW-1185">Reference proteome</keyword>
<dbReference type="InterPro" id="IPR012947">
    <property type="entry name" value="tRNA_SAD"/>
</dbReference>
<dbReference type="Gene3D" id="3.30.980.10">
    <property type="entry name" value="Threonyl-trna Synthetase, Chain A, domain 2"/>
    <property type="match status" value="1"/>
</dbReference>
<dbReference type="GO" id="GO:0006435">
    <property type="term" value="P:threonyl-tRNA aminoacylation"/>
    <property type="evidence" value="ECO:0007669"/>
    <property type="project" value="InterPro"/>
</dbReference>
<dbReference type="SMART" id="SM00863">
    <property type="entry name" value="tRNA_SAD"/>
    <property type="match status" value="1"/>
</dbReference>
<dbReference type="FunFam" id="3.30.54.20:FF:000003">
    <property type="entry name" value="Threonine--tRNA ligase"/>
    <property type="match status" value="1"/>
</dbReference>
<keyword evidence="5" id="KW-0436">Ligase</keyword>
<dbReference type="InterPro" id="IPR045864">
    <property type="entry name" value="aa-tRNA-synth_II/BPL/LPL"/>
</dbReference>
<dbReference type="PANTHER" id="PTHR11451">
    <property type="entry name" value="THREONINE-TRNA LIGASE"/>
    <property type="match status" value="1"/>
</dbReference>
<dbReference type="Gene3D" id="3.30.930.10">
    <property type="entry name" value="Bira Bifunctional Protein, Domain 2"/>
    <property type="match status" value="1"/>
</dbReference>
<dbReference type="InterPro" id="IPR004154">
    <property type="entry name" value="Anticodon-bd"/>
</dbReference>
<evidence type="ECO:0000259" key="15">
    <source>
        <dbReference type="PROSITE" id="PS50862"/>
    </source>
</evidence>
<dbReference type="InterPro" id="IPR047246">
    <property type="entry name" value="ThrRS_anticodon"/>
</dbReference>
<evidence type="ECO:0000256" key="13">
    <source>
        <dbReference type="ARBA" id="ARBA00031900"/>
    </source>
</evidence>
<dbReference type="PROSITE" id="PS50862">
    <property type="entry name" value="AA_TRNA_LIGASE_II"/>
    <property type="match status" value="1"/>
</dbReference>
<dbReference type="CDD" id="cd00860">
    <property type="entry name" value="ThrRS_anticodon"/>
    <property type="match status" value="1"/>
</dbReference>
<evidence type="ECO:0000256" key="11">
    <source>
        <dbReference type="ARBA" id="ARBA00022917"/>
    </source>
</evidence>
<dbReference type="CDD" id="cd00771">
    <property type="entry name" value="ThrRS_core"/>
    <property type="match status" value="1"/>
</dbReference>
<reference evidence="16" key="1">
    <citation type="journal article" date="2022" name="Cell">
        <title>Repeat-based holocentromeres influence genome architecture and karyotype evolution.</title>
        <authorList>
            <person name="Hofstatter P.G."/>
            <person name="Thangavel G."/>
            <person name="Lux T."/>
            <person name="Neumann P."/>
            <person name="Vondrak T."/>
            <person name="Novak P."/>
            <person name="Zhang M."/>
            <person name="Costa L."/>
            <person name="Castellani M."/>
            <person name="Scott A."/>
            <person name="Toegelov H."/>
            <person name="Fuchs J."/>
            <person name="Mata-Sucre Y."/>
            <person name="Dias Y."/>
            <person name="Vanzela A.L.L."/>
            <person name="Huettel B."/>
            <person name="Almeida C.C.S."/>
            <person name="Simkova H."/>
            <person name="Souza G."/>
            <person name="Pedrosa-Harand A."/>
            <person name="Macas J."/>
            <person name="Mayer K.F.X."/>
            <person name="Houben A."/>
            <person name="Marques A."/>
        </authorList>
    </citation>
    <scope>NUCLEOTIDE SEQUENCE</scope>
    <source>
        <strain evidence="16">RhyBre1mFocal</strain>
    </source>
</reference>
<dbReference type="Proteomes" id="UP001151287">
    <property type="component" value="Unassembled WGS sequence"/>
</dbReference>
<keyword evidence="9" id="KW-0067">ATP-binding</keyword>
<evidence type="ECO:0000256" key="2">
    <source>
        <dbReference type="ARBA" id="ARBA00008226"/>
    </source>
</evidence>
<protein>
    <recommendedName>
        <fullName evidence="3">threonine--tRNA ligase</fullName>
        <ecNumber evidence="3">6.1.1.3</ecNumber>
    </recommendedName>
    <alternativeName>
        <fullName evidence="13">Threonyl-tRNA synthetase</fullName>
    </alternativeName>
</protein>
<keyword evidence="7" id="KW-0547">Nucleotide-binding</keyword>
<keyword evidence="4" id="KW-0963">Cytoplasm</keyword>
<dbReference type="InterPro" id="IPR002320">
    <property type="entry name" value="Thr-tRNA-ligase_IIa"/>
</dbReference>
<keyword evidence="11" id="KW-0648">Protein biosynthesis</keyword>
<name>A0A9P9Z322_9POAL</name>
<dbReference type="GO" id="GO:0005737">
    <property type="term" value="C:cytoplasm"/>
    <property type="evidence" value="ECO:0007669"/>
    <property type="project" value="UniProtKB-SubCell"/>
</dbReference>
<dbReference type="EMBL" id="JAMQYH010001054">
    <property type="protein sequence ID" value="KAJ1681459.1"/>
    <property type="molecule type" value="Genomic_DNA"/>
</dbReference>
<organism evidence="16 17">
    <name type="scientific">Rhynchospora breviuscula</name>
    <dbReference type="NCBI Taxonomy" id="2022672"/>
    <lineage>
        <taxon>Eukaryota</taxon>
        <taxon>Viridiplantae</taxon>
        <taxon>Streptophyta</taxon>
        <taxon>Embryophyta</taxon>
        <taxon>Tracheophyta</taxon>
        <taxon>Spermatophyta</taxon>
        <taxon>Magnoliopsida</taxon>
        <taxon>Liliopsida</taxon>
        <taxon>Poales</taxon>
        <taxon>Cyperaceae</taxon>
        <taxon>Cyperoideae</taxon>
        <taxon>Rhynchosporeae</taxon>
        <taxon>Rhynchospora</taxon>
    </lineage>
</organism>
<dbReference type="SUPFAM" id="SSF52954">
    <property type="entry name" value="Class II aaRS ABD-related"/>
    <property type="match status" value="1"/>
</dbReference>
<comment type="similarity">
    <text evidence="2">Belongs to the class-II aminoacyl-tRNA synthetase family.</text>
</comment>
<dbReference type="OrthoDB" id="5423599at2759"/>
<dbReference type="AlphaFoldDB" id="A0A9P9Z322"/>
<evidence type="ECO:0000256" key="12">
    <source>
        <dbReference type="ARBA" id="ARBA00023146"/>
    </source>
</evidence>
<sequence>MERIVRENQRFVRRVVTDDEARAELADEPFKLELIGLKGGSAEAAEGASVEVGAGELTIYDNVTRDGETAWKDLCRGPHVPGTRLIGNGWDLTRIAGAYWRGSEKNPQLQRIYGTAWATKDDLRAYQHRLEEAAKRDHRKLGKELDLFSFPDEIGSGLSVWHPRGGIIRGEMEQHARRRHIEGGYTYVYTPHISKEDLFLTSNHLVTYRDGMFPPIVMDEERDADGRVTKQGQDYYLKPMNCPMHILIFKERARSYRDLPMRLAENGTVYRNELSGALHGLTRVRGFTQDDSHLFVTPEQLETEATRVLEFVISMLRDFGLDDFELELSMRDDSTSKWIGSDEFWEYSTNALRNVAVASGLKLTEVPGEAAFYGPKIDLKTRDAIGRTWQLSTVQVDPNLPERFELEYTGSDGAKHRPIMIHRALFGSIERFFAILLEHYAGAFPVWLSPVQVVAVPVAEEYGEYLDGIVAALRAQGVRAEVDHSDDRMQKKIRTHTTQKVPLQLIAGEQDRSNGTVSFRFRDGTQLNGIPVDEAVARITGAIAARTLVDTAEDLA</sequence>
<dbReference type="GO" id="GO:0046872">
    <property type="term" value="F:metal ion binding"/>
    <property type="evidence" value="ECO:0007669"/>
    <property type="project" value="UniProtKB-KW"/>
</dbReference>
<evidence type="ECO:0000256" key="7">
    <source>
        <dbReference type="ARBA" id="ARBA00022741"/>
    </source>
</evidence>
<dbReference type="Pfam" id="PF07973">
    <property type="entry name" value="tRNA_SAD"/>
    <property type="match status" value="1"/>
</dbReference>
<evidence type="ECO:0000256" key="3">
    <source>
        <dbReference type="ARBA" id="ARBA00013163"/>
    </source>
</evidence>
<evidence type="ECO:0000256" key="10">
    <source>
        <dbReference type="ARBA" id="ARBA00022884"/>
    </source>
</evidence>
<comment type="subcellular location">
    <subcellularLocation>
        <location evidence="1">Cytoplasm</location>
    </subcellularLocation>
</comment>
<evidence type="ECO:0000256" key="14">
    <source>
        <dbReference type="ARBA" id="ARBA00049515"/>
    </source>
</evidence>
<proteinExistence type="inferred from homology"/>
<evidence type="ECO:0000256" key="5">
    <source>
        <dbReference type="ARBA" id="ARBA00022598"/>
    </source>
</evidence>
<dbReference type="SUPFAM" id="SSF55681">
    <property type="entry name" value="Class II aaRS and biotin synthetases"/>
    <property type="match status" value="1"/>
</dbReference>
<comment type="catalytic activity">
    <reaction evidence="14">
        <text>tRNA(Thr) + L-threonine + ATP = L-threonyl-tRNA(Thr) + AMP + diphosphate + H(+)</text>
        <dbReference type="Rhea" id="RHEA:24624"/>
        <dbReference type="Rhea" id="RHEA-COMP:9670"/>
        <dbReference type="Rhea" id="RHEA-COMP:9704"/>
        <dbReference type="ChEBI" id="CHEBI:15378"/>
        <dbReference type="ChEBI" id="CHEBI:30616"/>
        <dbReference type="ChEBI" id="CHEBI:33019"/>
        <dbReference type="ChEBI" id="CHEBI:57926"/>
        <dbReference type="ChEBI" id="CHEBI:78442"/>
        <dbReference type="ChEBI" id="CHEBI:78534"/>
        <dbReference type="ChEBI" id="CHEBI:456215"/>
        <dbReference type="EC" id="6.1.1.3"/>
    </reaction>
</comment>
<dbReference type="SUPFAM" id="SSF55186">
    <property type="entry name" value="ThrRS/AlaRS common domain"/>
    <property type="match status" value="1"/>
</dbReference>
<dbReference type="InterPro" id="IPR002314">
    <property type="entry name" value="aa-tRNA-synt_IIb"/>
</dbReference>
<dbReference type="GO" id="GO:0003723">
    <property type="term" value="F:RNA binding"/>
    <property type="evidence" value="ECO:0007669"/>
    <property type="project" value="UniProtKB-KW"/>
</dbReference>
<evidence type="ECO:0000256" key="1">
    <source>
        <dbReference type="ARBA" id="ARBA00004496"/>
    </source>
</evidence>
<evidence type="ECO:0000313" key="16">
    <source>
        <dbReference type="EMBL" id="KAJ1681459.1"/>
    </source>
</evidence>
<evidence type="ECO:0000256" key="6">
    <source>
        <dbReference type="ARBA" id="ARBA00022723"/>
    </source>
</evidence>